<evidence type="ECO:0000313" key="2">
    <source>
        <dbReference type="Proteomes" id="UP001352852"/>
    </source>
</evidence>
<evidence type="ECO:0000313" key="1">
    <source>
        <dbReference type="EMBL" id="MED6282912.1"/>
    </source>
</evidence>
<dbReference type="Proteomes" id="UP001352852">
    <property type="component" value="Unassembled WGS sequence"/>
</dbReference>
<reference evidence="1 2" key="1">
    <citation type="submission" date="2021-06" db="EMBL/GenBank/DDBJ databases">
        <authorList>
            <person name="Palmer J.M."/>
        </authorList>
    </citation>
    <scope>NUCLEOTIDE SEQUENCE [LARGE SCALE GENOMIC DNA]</scope>
    <source>
        <strain evidence="1 2">CL_MEX2019</strain>
        <tissue evidence="1">Muscle</tissue>
    </source>
</reference>
<dbReference type="EMBL" id="JAHUTJ010049326">
    <property type="protein sequence ID" value="MED6282912.1"/>
    <property type="molecule type" value="Genomic_DNA"/>
</dbReference>
<keyword evidence="2" id="KW-1185">Reference proteome</keyword>
<accession>A0ABU7E6N8</accession>
<proteinExistence type="predicted"/>
<comment type="caution">
    <text evidence="1">The sequence shown here is derived from an EMBL/GenBank/DDBJ whole genome shotgun (WGS) entry which is preliminary data.</text>
</comment>
<protein>
    <submittedName>
        <fullName evidence="1">Uncharacterized protein</fullName>
    </submittedName>
</protein>
<organism evidence="1 2">
    <name type="scientific">Characodon lateralis</name>
    <dbReference type="NCBI Taxonomy" id="208331"/>
    <lineage>
        <taxon>Eukaryota</taxon>
        <taxon>Metazoa</taxon>
        <taxon>Chordata</taxon>
        <taxon>Craniata</taxon>
        <taxon>Vertebrata</taxon>
        <taxon>Euteleostomi</taxon>
        <taxon>Actinopterygii</taxon>
        <taxon>Neopterygii</taxon>
        <taxon>Teleostei</taxon>
        <taxon>Neoteleostei</taxon>
        <taxon>Acanthomorphata</taxon>
        <taxon>Ovalentaria</taxon>
        <taxon>Atherinomorphae</taxon>
        <taxon>Cyprinodontiformes</taxon>
        <taxon>Goodeidae</taxon>
        <taxon>Characodon</taxon>
    </lineage>
</organism>
<name>A0ABU7E6N8_9TELE</name>
<gene>
    <name evidence="1" type="ORF">CHARACLAT_003296</name>
</gene>
<sequence length="79" mass="8924">MLHPPCRLSFLWKQRYLEVLKSSSSAPVKDITRQFRGSNSNAYCCDPVPPSCPPCRPMFPCSRCRGNHPLPVHRGELIG</sequence>